<proteinExistence type="predicted"/>
<sequence>TKCNFVFAILFGLPGKSSLVFQSSKGITKERITPDASDLCHYTLAWAPPTPAWPRSFHT</sequence>
<dbReference type="EMBL" id="HADX01004726">
    <property type="protein sequence ID" value="SBP26958.1"/>
    <property type="molecule type" value="Transcribed_RNA"/>
</dbReference>
<organism evidence="1">
    <name type="scientific">Iconisemion striatum</name>
    <dbReference type="NCBI Taxonomy" id="60296"/>
    <lineage>
        <taxon>Eukaryota</taxon>
        <taxon>Metazoa</taxon>
        <taxon>Chordata</taxon>
        <taxon>Craniata</taxon>
        <taxon>Vertebrata</taxon>
        <taxon>Euteleostomi</taxon>
        <taxon>Actinopterygii</taxon>
        <taxon>Neopterygii</taxon>
        <taxon>Teleostei</taxon>
        <taxon>Neoteleostei</taxon>
        <taxon>Acanthomorphata</taxon>
        <taxon>Ovalentaria</taxon>
        <taxon>Atherinomorphae</taxon>
        <taxon>Cyprinodontiformes</taxon>
        <taxon>Nothobranchiidae</taxon>
        <taxon>Iconisemion</taxon>
    </lineage>
</organism>
<reference evidence="1" key="1">
    <citation type="submission" date="2016-05" db="EMBL/GenBank/DDBJ databases">
        <authorList>
            <person name="Lavstsen T."/>
            <person name="Jespersen J.S."/>
        </authorList>
    </citation>
    <scope>NUCLEOTIDE SEQUENCE</scope>
    <source>
        <tissue evidence="1">Brain</tissue>
    </source>
</reference>
<name>A0A1A7Y9L5_9TELE</name>
<evidence type="ECO:0000313" key="1">
    <source>
        <dbReference type="EMBL" id="SBP26958.1"/>
    </source>
</evidence>
<feature type="non-terminal residue" evidence="1">
    <location>
        <position position="1"/>
    </location>
</feature>
<reference evidence="1" key="2">
    <citation type="submission" date="2016-06" db="EMBL/GenBank/DDBJ databases">
        <title>The genome of a short-lived fish provides insights into sex chromosome evolution and the genetic control of aging.</title>
        <authorList>
            <person name="Reichwald K."/>
            <person name="Felder M."/>
            <person name="Petzold A."/>
            <person name="Koch P."/>
            <person name="Groth M."/>
            <person name="Platzer M."/>
        </authorList>
    </citation>
    <scope>NUCLEOTIDE SEQUENCE</scope>
    <source>
        <tissue evidence="1">Brain</tissue>
    </source>
</reference>
<gene>
    <name evidence="1" type="primary">Nfu_g_1_016149</name>
</gene>
<feature type="non-terminal residue" evidence="1">
    <location>
        <position position="59"/>
    </location>
</feature>
<dbReference type="AlphaFoldDB" id="A0A1A7Y9L5"/>
<accession>A0A1A7Y9L5</accession>
<protein>
    <submittedName>
        <fullName evidence="1">Uncharacterized protein</fullName>
    </submittedName>
</protein>